<reference evidence="1" key="1">
    <citation type="journal article" date="2013" name="Genetics">
        <title>The draft genome and transcriptome of Panagrellus redivivus are shaped by the harsh demands of a free-living lifestyle.</title>
        <authorList>
            <person name="Srinivasan J."/>
            <person name="Dillman A.R."/>
            <person name="Macchietto M.G."/>
            <person name="Heikkinen L."/>
            <person name="Lakso M."/>
            <person name="Fracchia K.M."/>
            <person name="Antoshechkin I."/>
            <person name="Mortazavi A."/>
            <person name="Wong G."/>
            <person name="Sternberg P.W."/>
        </authorList>
    </citation>
    <scope>NUCLEOTIDE SEQUENCE [LARGE SCALE GENOMIC DNA]</scope>
    <source>
        <strain evidence="1">MT8872</strain>
    </source>
</reference>
<proteinExistence type="predicted"/>
<reference evidence="2" key="2">
    <citation type="submission" date="2020-10" db="UniProtKB">
        <authorList>
            <consortium name="WormBaseParasite"/>
        </authorList>
    </citation>
    <scope>IDENTIFICATION</scope>
</reference>
<keyword evidence="1" id="KW-1185">Reference proteome</keyword>
<accession>A0A7E4W3C1</accession>
<name>A0A7E4W3C1_PANRE</name>
<evidence type="ECO:0000313" key="1">
    <source>
        <dbReference type="Proteomes" id="UP000492821"/>
    </source>
</evidence>
<dbReference type="WBParaSite" id="Pan_g5829.t1">
    <property type="protein sequence ID" value="Pan_g5829.t1"/>
    <property type="gene ID" value="Pan_g5829"/>
</dbReference>
<protein>
    <submittedName>
        <fullName evidence="2">Secreted protein</fullName>
    </submittedName>
</protein>
<sequence>MACLPTSAPDSVIPVEVMLTTVTALTIFTAETPSTTIPPRTCPEVSDMASIFMASNVQPYLLDAVYGAVSPVSKFALINI</sequence>
<dbReference type="AlphaFoldDB" id="A0A7E4W3C1"/>
<dbReference type="Proteomes" id="UP000492821">
    <property type="component" value="Unassembled WGS sequence"/>
</dbReference>
<evidence type="ECO:0000313" key="2">
    <source>
        <dbReference type="WBParaSite" id="Pan_g5829.t1"/>
    </source>
</evidence>
<organism evidence="1 2">
    <name type="scientific">Panagrellus redivivus</name>
    <name type="common">Microworm</name>
    <dbReference type="NCBI Taxonomy" id="6233"/>
    <lineage>
        <taxon>Eukaryota</taxon>
        <taxon>Metazoa</taxon>
        <taxon>Ecdysozoa</taxon>
        <taxon>Nematoda</taxon>
        <taxon>Chromadorea</taxon>
        <taxon>Rhabditida</taxon>
        <taxon>Tylenchina</taxon>
        <taxon>Panagrolaimomorpha</taxon>
        <taxon>Panagrolaimoidea</taxon>
        <taxon>Panagrolaimidae</taxon>
        <taxon>Panagrellus</taxon>
    </lineage>
</organism>